<evidence type="ECO:0000313" key="2">
    <source>
        <dbReference type="Proteomes" id="UP000729402"/>
    </source>
</evidence>
<gene>
    <name evidence="1" type="ORF">GUJ93_ZPchr0002g23913</name>
</gene>
<dbReference type="Proteomes" id="UP000729402">
    <property type="component" value="Unassembled WGS sequence"/>
</dbReference>
<comment type="caution">
    <text evidence="1">The sequence shown here is derived from an EMBL/GenBank/DDBJ whole genome shotgun (WGS) entry which is preliminary data.</text>
</comment>
<dbReference type="EMBL" id="JAAALK010000287">
    <property type="protein sequence ID" value="KAG8060758.1"/>
    <property type="molecule type" value="Genomic_DNA"/>
</dbReference>
<name>A0A8J5S8V9_ZIZPA</name>
<reference evidence="1" key="1">
    <citation type="journal article" date="2021" name="bioRxiv">
        <title>Whole Genome Assembly and Annotation of Northern Wild Rice, Zizania palustris L., Supports a Whole Genome Duplication in the Zizania Genus.</title>
        <authorList>
            <person name="Haas M."/>
            <person name="Kono T."/>
            <person name="Macchietto M."/>
            <person name="Millas R."/>
            <person name="McGilp L."/>
            <person name="Shao M."/>
            <person name="Duquette J."/>
            <person name="Hirsch C.N."/>
            <person name="Kimball J."/>
        </authorList>
    </citation>
    <scope>NUCLEOTIDE SEQUENCE</scope>
    <source>
        <tissue evidence="1">Fresh leaf tissue</tissue>
    </source>
</reference>
<organism evidence="1 2">
    <name type="scientific">Zizania palustris</name>
    <name type="common">Northern wild rice</name>
    <dbReference type="NCBI Taxonomy" id="103762"/>
    <lineage>
        <taxon>Eukaryota</taxon>
        <taxon>Viridiplantae</taxon>
        <taxon>Streptophyta</taxon>
        <taxon>Embryophyta</taxon>
        <taxon>Tracheophyta</taxon>
        <taxon>Spermatophyta</taxon>
        <taxon>Magnoliopsida</taxon>
        <taxon>Liliopsida</taxon>
        <taxon>Poales</taxon>
        <taxon>Poaceae</taxon>
        <taxon>BOP clade</taxon>
        <taxon>Oryzoideae</taxon>
        <taxon>Oryzeae</taxon>
        <taxon>Zizaniinae</taxon>
        <taxon>Zizania</taxon>
    </lineage>
</organism>
<protein>
    <submittedName>
        <fullName evidence="1">Uncharacterized protein</fullName>
    </submittedName>
</protein>
<evidence type="ECO:0000313" key="1">
    <source>
        <dbReference type="EMBL" id="KAG8060758.1"/>
    </source>
</evidence>
<reference evidence="1" key="2">
    <citation type="submission" date="2021-02" db="EMBL/GenBank/DDBJ databases">
        <authorList>
            <person name="Kimball J.A."/>
            <person name="Haas M.W."/>
            <person name="Macchietto M."/>
            <person name="Kono T."/>
            <person name="Duquette J."/>
            <person name="Shao M."/>
        </authorList>
    </citation>
    <scope>NUCLEOTIDE SEQUENCE</scope>
    <source>
        <tissue evidence="1">Fresh leaf tissue</tissue>
    </source>
</reference>
<proteinExistence type="predicted"/>
<sequence>MFATFETVVATAMLVRRFDFQMAPGAPPVEMTTGATIHTTEGRRSRGSLYSSNLSYGSLYCNDIPDEYTTLWRFDSVLIV</sequence>
<dbReference type="OrthoDB" id="1470350at2759"/>
<keyword evidence="2" id="KW-1185">Reference proteome</keyword>
<accession>A0A8J5S8V9</accession>
<dbReference type="AlphaFoldDB" id="A0A8J5S8V9"/>